<dbReference type="PANTHER" id="PTHR24056">
    <property type="entry name" value="CELL DIVISION PROTEIN KINASE"/>
    <property type="match status" value="1"/>
</dbReference>
<dbReference type="InterPro" id="IPR050108">
    <property type="entry name" value="CDK"/>
</dbReference>
<dbReference type="GO" id="GO:0030447">
    <property type="term" value="P:filamentous growth"/>
    <property type="evidence" value="ECO:0007669"/>
    <property type="project" value="UniProtKB-ARBA"/>
</dbReference>
<keyword evidence="8" id="KW-0418">Kinase</keyword>
<evidence type="ECO:0000256" key="11">
    <source>
        <dbReference type="ARBA" id="ARBA00041018"/>
    </source>
</evidence>
<comment type="similarity">
    <text evidence="2">Belongs to the protein kinase superfamily. CMGC Ser/Thr protein kinase family. CDC2/CDKX subfamily.</text>
</comment>
<evidence type="ECO:0000256" key="6">
    <source>
        <dbReference type="ARBA" id="ARBA00022679"/>
    </source>
</evidence>
<reference evidence="16 17" key="1">
    <citation type="submission" date="2019-07" db="EMBL/GenBank/DDBJ databases">
        <authorList>
            <person name="Friedrich A."/>
            <person name="Schacherer J."/>
        </authorList>
    </citation>
    <scope>NUCLEOTIDE SEQUENCE [LARGE SCALE GENOMIC DNA]</scope>
</reference>
<keyword evidence="7 12" id="KW-0547">Nucleotide-binding</keyword>
<dbReference type="GO" id="GO:0008353">
    <property type="term" value="F:RNA polymerase II CTD heptapeptide repeat kinase activity"/>
    <property type="evidence" value="ECO:0007669"/>
    <property type="project" value="UniProtKB-EC"/>
</dbReference>
<sequence>MQSVERRKSPWVQNERSAKRVHPSHQHQVPSHMNQLTSYELLEQLGKGTFGVVYKARQKSTGKLVALKKFIVHDRKEGFPITSFREITIMRKLKHNNVLQIIDMVHERGGFKENDGVDIDIDIDTADPSASASSPMGYFYTVTPYISSDLNGLLRNKSIKMTLPEIKCIMKQALQGIDYVHSRHFLHRDIKTANILLDSFGTVKLADFGLARIYHGVYPDTPESLPGGGRREYTGLVVTRWYRAPELLIGVRKYTTAVDMWGMGCVFGELYKRDAILQGKSDLDQADRIFQLVGAPSESNFPHSKQDNRNGINLLVDYPRTLEKEYGTLMDDQALELFDGMLKLDPVKRFNARKALGAAYFSTEPLPCLPGEIRKYEESHESDFSHASGPRKPEVERGPESAVRSIKQSPEKAASSRFIGRQQTRQSSSWTASHGKTHNWQGRNDGWGSGWTSRRPFSDNKRYEKRLPSSQASSSDLYGSEANQSFSAMRKYLHEKKKE</sequence>
<comment type="subcellular location">
    <subcellularLocation>
        <location evidence="1">Nucleus</location>
    </subcellularLocation>
</comment>
<feature type="region of interest" description="Disordered" evidence="14">
    <location>
        <begin position="1"/>
        <end position="32"/>
    </location>
</feature>
<evidence type="ECO:0000256" key="12">
    <source>
        <dbReference type="PROSITE-ProRule" id="PRU10141"/>
    </source>
</evidence>
<evidence type="ECO:0000256" key="1">
    <source>
        <dbReference type="ARBA" id="ARBA00004123"/>
    </source>
</evidence>
<accession>A0A7D9H215</accession>
<dbReference type="InterPro" id="IPR011009">
    <property type="entry name" value="Kinase-like_dom_sf"/>
</dbReference>
<protein>
    <recommendedName>
        <fullName evidence="11">Serine/threonine-protein kinase BUR1</fullName>
        <ecNumber evidence="4">2.7.11.22</ecNumber>
        <ecNumber evidence="3">2.7.11.23</ecNumber>
    </recommendedName>
</protein>
<feature type="domain" description="Protein kinase" evidence="15">
    <location>
        <begin position="39"/>
        <end position="361"/>
    </location>
</feature>
<dbReference type="Pfam" id="PF00069">
    <property type="entry name" value="Pkinase"/>
    <property type="match status" value="1"/>
</dbReference>
<organism evidence="16 17">
    <name type="scientific">Dekkera bruxellensis</name>
    <name type="common">Brettanomyces custersii</name>
    <dbReference type="NCBI Taxonomy" id="5007"/>
    <lineage>
        <taxon>Eukaryota</taxon>
        <taxon>Fungi</taxon>
        <taxon>Dikarya</taxon>
        <taxon>Ascomycota</taxon>
        <taxon>Saccharomycotina</taxon>
        <taxon>Pichiomycetes</taxon>
        <taxon>Pichiales</taxon>
        <taxon>Pichiaceae</taxon>
        <taxon>Brettanomyces</taxon>
    </lineage>
</organism>
<dbReference type="PROSITE" id="PS50011">
    <property type="entry name" value="PROTEIN_KINASE_DOM"/>
    <property type="match status" value="1"/>
</dbReference>
<evidence type="ECO:0000256" key="5">
    <source>
        <dbReference type="ARBA" id="ARBA00022527"/>
    </source>
</evidence>
<feature type="compositionally biased region" description="Basic and acidic residues" evidence="14">
    <location>
        <begin position="456"/>
        <end position="467"/>
    </location>
</feature>
<dbReference type="SUPFAM" id="SSF56112">
    <property type="entry name" value="Protein kinase-like (PK-like)"/>
    <property type="match status" value="1"/>
</dbReference>
<dbReference type="SMART" id="SM00220">
    <property type="entry name" value="S_TKc"/>
    <property type="match status" value="1"/>
</dbReference>
<dbReference type="EMBL" id="CABFWN010000003">
    <property type="protein sequence ID" value="VUG18628.1"/>
    <property type="molecule type" value="Genomic_DNA"/>
</dbReference>
<dbReference type="InterPro" id="IPR000719">
    <property type="entry name" value="Prot_kinase_dom"/>
</dbReference>
<proteinExistence type="inferred from homology"/>
<keyword evidence="17" id="KW-1185">Reference proteome</keyword>
<evidence type="ECO:0000256" key="13">
    <source>
        <dbReference type="RuleBase" id="RU000304"/>
    </source>
</evidence>
<evidence type="ECO:0000259" key="15">
    <source>
        <dbReference type="PROSITE" id="PS50011"/>
    </source>
</evidence>
<dbReference type="PROSITE" id="PS00107">
    <property type="entry name" value="PROTEIN_KINASE_ATP"/>
    <property type="match status" value="1"/>
</dbReference>
<feature type="compositionally biased region" description="Polar residues" evidence="14">
    <location>
        <begin position="468"/>
        <end position="481"/>
    </location>
</feature>
<dbReference type="AlphaFoldDB" id="A0A7D9H215"/>
<feature type="compositionally biased region" description="Polar residues" evidence="14">
    <location>
        <begin position="421"/>
        <end position="442"/>
    </location>
</feature>
<gene>
    <name evidence="16" type="ORF">DEBR0S3_16138G</name>
</gene>
<evidence type="ECO:0000256" key="3">
    <source>
        <dbReference type="ARBA" id="ARBA00012409"/>
    </source>
</evidence>
<dbReference type="EC" id="2.7.11.22" evidence="4"/>
<dbReference type="EC" id="2.7.11.23" evidence="3"/>
<dbReference type="Gene3D" id="3.30.200.20">
    <property type="entry name" value="Phosphorylase Kinase, domain 1"/>
    <property type="match status" value="1"/>
</dbReference>
<evidence type="ECO:0000256" key="10">
    <source>
        <dbReference type="ARBA" id="ARBA00023242"/>
    </source>
</evidence>
<dbReference type="PANTHER" id="PTHR24056:SF233">
    <property type="entry name" value="CYCLIN-DEPENDENT KINASE 9"/>
    <property type="match status" value="1"/>
</dbReference>
<keyword evidence="5 13" id="KW-0723">Serine/threonine-protein kinase</keyword>
<evidence type="ECO:0000313" key="17">
    <source>
        <dbReference type="Proteomes" id="UP000478008"/>
    </source>
</evidence>
<dbReference type="FunFam" id="1.10.510.10:FF:000624">
    <property type="entry name" value="Mitogen-activated protein kinase"/>
    <property type="match status" value="1"/>
</dbReference>
<keyword evidence="6" id="KW-0808">Transferase</keyword>
<dbReference type="InterPro" id="IPR017441">
    <property type="entry name" value="Protein_kinase_ATP_BS"/>
</dbReference>
<feature type="region of interest" description="Disordered" evidence="14">
    <location>
        <begin position="377"/>
        <end position="481"/>
    </location>
</feature>
<evidence type="ECO:0000256" key="8">
    <source>
        <dbReference type="ARBA" id="ARBA00022777"/>
    </source>
</evidence>
<dbReference type="PROSITE" id="PS00108">
    <property type="entry name" value="PROTEIN_KINASE_ST"/>
    <property type="match status" value="1"/>
</dbReference>
<dbReference type="GO" id="GO:0005524">
    <property type="term" value="F:ATP binding"/>
    <property type="evidence" value="ECO:0007669"/>
    <property type="project" value="UniProtKB-UniRule"/>
</dbReference>
<evidence type="ECO:0000256" key="7">
    <source>
        <dbReference type="ARBA" id="ARBA00022741"/>
    </source>
</evidence>
<dbReference type="InterPro" id="IPR008271">
    <property type="entry name" value="Ser/Thr_kinase_AS"/>
</dbReference>
<evidence type="ECO:0000313" key="16">
    <source>
        <dbReference type="EMBL" id="VUG18628.1"/>
    </source>
</evidence>
<name>A0A7D9H215_DEKBR</name>
<dbReference type="GO" id="GO:0004693">
    <property type="term" value="F:cyclin-dependent protein serine/threonine kinase activity"/>
    <property type="evidence" value="ECO:0007669"/>
    <property type="project" value="UniProtKB-EC"/>
</dbReference>
<dbReference type="Gene3D" id="1.10.510.10">
    <property type="entry name" value="Transferase(Phosphotransferase) domain 1"/>
    <property type="match status" value="1"/>
</dbReference>
<keyword evidence="9 12" id="KW-0067">ATP-binding</keyword>
<evidence type="ECO:0000256" key="9">
    <source>
        <dbReference type="ARBA" id="ARBA00022840"/>
    </source>
</evidence>
<evidence type="ECO:0000256" key="2">
    <source>
        <dbReference type="ARBA" id="ARBA00006485"/>
    </source>
</evidence>
<feature type="binding site" evidence="12">
    <location>
        <position position="68"/>
    </location>
    <ligand>
        <name>ATP</name>
        <dbReference type="ChEBI" id="CHEBI:30616"/>
    </ligand>
</feature>
<evidence type="ECO:0000256" key="4">
    <source>
        <dbReference type="ARBA" id="ARBA00012425"/>
    </source>
</evidence>
<evidence type="ECO:0000256" key="14">
    <source>
        <dbReference type="SAM" id="MobiDB-lite"/>
    </source>
</evidence>
<keyword evidence="10" id="KW-0539">Nucleus</keyword>
<dbReference type="GO" id="GO:0005634">
    <property type="term" value="C:nucleus"/>
    <property type="evidence" value="ECO:0007669"/>
    <property type="project" value="UniProtKB-SubCell"/>
</dbReference>
<dbReference type="Proteomes" id="UP000478008">
    <property type="component" value="Unassembled WGS sequence"/>
</dbReference>